<feature type="compositionally biased region" description="Basic and acidic residues" evidence="1">
    <location>
        <begin position="429"/>
        <end position="459"/>
    </location>
</feature>
<dbReference type="AlphaFoldDB" id="A0AAE0PMW0"/>
<feature type="region of interest" description="Disordered" evidence="1">
    <location>
        <begin position="1"/>
        <end position="161"/>
    </location>
</feature>
<reference evidence="2" key="2">
    <citation type="submission" date="2023-07" db="EMBL/GenBank/DDBJ databases">
        <authorList>
            <consortium name="Lawrence Berkeley National Laboratory"/>
            <person name="Haridas S."/>
            <person name="Hensen N."/>
            <person name="Bonometti L."/>
            <person name="Westerberg I."/>
            <person name="Brannstrom I.O."/>
            <person name="Guillou S."/>
            <person name="Cros-Aarteil S."/>
            <person name="Calhoun S."/>
            <person name="Kuo A."/>
            <person name="Mondo S."/>
            <person name="Pangilinan J."/>
            <person name="Riley R."/>
            <person name="LaButti K."/>
            <person name="Andreopoulos B."/>
            <person name="Lipzen A."/>
            <person name="Chen C."/>
            <person name="Yanf M."/>
            <person name="Daum C."/>
            <person name="Ng V."/>
            <person name="Clum A."/>
            <person name="Steindorff A."/>
            <person name="Ohm R."/>
            <person name="Martin F."/>
            <person name="Silar P."/>
            <person name="Natvig D."/>
            <person name="Lalanne C."/>
            <person name="Gautier V."/>
            <person name="Ament-velasquez S.L."/>
            <person name="Kruys A."/>
            <person name="Hutchinson M.I."/>
            <person name="Powell A.J."/>
            <person name="Barry K."/>
            <person name="Miller A.N."/>
            <person name="Grigoriev I.V."/>
            <person name="Debuchy R."/>
            <person name="Gladieux P."/>
            <person name="Thoren M.H."/>
            <person name="Johannesson H."/>
        </authorList>
    </citation>
    <scope>NUCLEOTIDE SEQUENCE</scope>
    <source>
        <strain evidence="2">FGSC 1904</strain>
    </source>
</reference>
<evidence type="ECO:0000313" key="2">
    <source>
        <dbReference type="EMBL" id="KAK3402792.1"/>
    </source>
</evidence>
<gene>
    <name evidence="2" type="ORF">B0T20DRAFT_399160</name>
</gene>
<feature type="compositionally biased region" description="Basic residues" evidence="1">
    <location>
        <begin position="1"/>
        <end position="13"/>
    </location>
</feature>
<feature type="compositionally biased region" description="Basic and acidic residues" evidence="1">
    <location>
        <begin position="17"/>
        <end position="35"/>
    </location>
</feature>
<protein>
    <recommendedName>
        <fullName evidence="4">Meiotically up-regulated 65 protein</fullName>
    </recommendedName>
</protein>
<sequence length="559" mass="63397">MGKIRRHHRRSSRRVAPPKDSDFDHEITLVNKEDVSPTSSRESLAKTNTNGDNTADPSGSRRRQNKRLSVSTDSRSGVEDGEDTPHRVETSEGTAIADDDVKATAPPDGPSVIVQQPTPNPDEVERKLSFPSLKSKPSKASRASRASRETNGSARRKSVTTPESAIDILYENQRGGFLCGIPLFSSKALGNLDPPAWTNFAHKASPTDITNAQVPDPSWEWAWPEWRVNHEKDYADEEGWEYSFAFWKRVSWHRPKWWNSFVRRRAWIRKRVKKAAGYEAMREGGQDPSMLNPEYFTVRASAEMNRARSRSRSRTRSKSRSPSRASTLMNSRRSRASMRSISEALDEEAAEEMEDIEDVEELLAVLRECRIDREKIEAVNNYLEHADDNLEGLAGVMHDIMSMFIFQASRRALLARLTEVYDKIVEERETKEKEVKERQQDNEKEDKKKDKGKSNEDKATPPTDGPMSTPGSPPPLPLSPEELEEKQSRREENLRQAVKHADEEVRRLEFWSDVKEMVIEGETKGGVDTDKGWDPSWQGVDQSGPAQPPAPDHGDAQTR</sequence>
<name>A0AAE0PMW0_SORBR</name>
<dbReference type="EMBL" id="JAUTDP010000001">
    <property type="protein sequence ID" value="KAK3402792.1"/>
    <property type="molecule type" value="Genomic_DNA"/>
</dbReference>
<proteinExistence type="predicted"/>
<feature type="compositionally biased region" description="Basic and acidic residues" evidence="1">
    <location>
        <begin position="522"/>
        <end position="533"/>
    </location>
</feature>
<comment type="caution">
    <text evidence="2">The sequence shown here is derived from an EMBL/GenBank/DDBJ whole genome shotgun (WGS) entry which is preliminary data.</text>
</comment>
<feature type="compositionally biased region" description="Low complexity" evidence="1">
    <location>
        <begin position="460"/>
        <end position="470"/>
    </location>
</feature>
<evidence type="ECO:0000256" key="1">
    <source>
        <dbReference type="SAM" id="MobiDB-lite"/>
    </source>
</evidence>
<feature type="compositionally biased region" description="Basic residues" evidence="1">
    <location>
        <begin position="307"/>
        <end position="321"/>
    </location>
</feature>
<feature type="region of interest" description="Disordered" evidence="1">
    <location>
        <begin position="303"/>
        <end position="339"/>
    </location>
</feature>
<keyword evidence="3" id="KW-1185">Reference proteome</keyword>
<accession>A0AAE0PMW0</accession>
<evidence type="ECO:0008006" key="4">
    <source>
        <dbReference type="Google" id="ProtNLM"/>
    </source>
</evidence>
<feature type="region of interest" description="Disordered" evidence="1">
    <location>
        <begin position="429"/>
        <end position="505"/>
    </location>
</feature>
<feature type="compositionally biased region" description="Polar residues" evidence="1">
    <location>
        <begin position="149"/>
        <end position="161"/>
    </location>
</feature>
<dbReference type="Proteomes" id="UP001281003">
    <property type="component" value="Unassembled WGS sequence"/>
</dbReference>
<evidence type="ECO:0000313" key="3">
    <source>
        <dbReference type="Proteomes" id="UP001281003"/>
    </source>
</evidence>
<organism evidence="2 3">
    <name type="scientific">Sordaria brevicollis</name>
    <dbReference type="NCBI Taxonomy" id="83679"/>
    <lineage>
        <taxon>Eukaryota</taxon>
        <taxon>Fungi</taxon>
        <taxon>Dikarya</taxon>
        <taxon>Ascomycota</taxon>
        <taxon>Pezizomycotina</taxon>
        <taxon>Sordariomycetes</taxon>
        <taxon>Sordariomycetidae</taxon>
        <taxon>Sordariales</taxon>
        <taxon>Sordariaceae</taxon>
        <taxon>Sordaria</taxon>
    </lineage>
</organism>
<feature type="compositionally biased region" description="Basic and acidic residues" evidence="1">
    <location>
        <begin position="485"/>
        <end position="505"/>
    </location>
</feature>
<reference evidence="2" key="1">
    <citation type="journal article" date="2023" name="Mol. Phylogenet. Evol.">
        <title>Genome-scale phylogeny and comparative genomics of the fungal order Sordariales.</title>
        <authorList>
            <person name="Hensen N."/>
            <person name="Bonometti L."/>
            <person name="Westerberg I."/>
            <person name="Brannstrom I.O."/>
            <person name="Guillou S."/>
            <person name="Cros-Aarteil S."/>
            <person name="Calhoun S."/>
            <person name="Haridas S."/>
            <person name="Kuo A."/>
            <person name="Mondo S."/>
            <person name="Pangilinan J."/>
            <person name="Riley R."/>
            <person name="LaButti K."/>
            <person name="Andreopoulos B."/>
            <person name="Lipzen A."/>
            <person name="Chen C."/>
            <person name="Yan M."/>
            <person name="Daum C."/>
            <person name="Ng V."/>
            <person name="Clum A."/>
            <person name="Steindorff A."/>
            <person name="Ohm R.A."/>
            <person name="Martin F."/>
            <person name="Silar P."/>
            <person name="Natvig D.O."/>
            <person name="Lalanne C."/>
            <person name="Gautier V."/>
            <person name="Ament-Velasquez S.L."/>
            <person name="Kruys A."/>
            <person name="Hutchinson M.I."/>
            <person name="Powell A.J."/>
            <person name="Barry K."/>
            <person name="Miller A.N."/>
            <person name="Grigoriev I.V."/>
            <person name="Debuchy R."/>
            <person name="Gladieux P."/>
            <person name="Hiltunen Thoren M."/>
            <person name="Johannesson H."/>
        </authorList>
    </citation>
    <scope>NUCLEOTIDE SEQUENCE</scope>
    <source>
        <strain evidence="2">FGSC 1904</strain>
    </source>
</reference>
<feature type="compositionally biased region" description="Low complexity" evidence="1">
    <location>
        <begin position="129"/>
        <end position="144"/>
    </location>
</feature>
<feature type="compositionally biased region" description="Polar residues" evidence="1">
    <location>
        <begin position="36"/>
        <end position="57"/>
    </location>
</feature>
<feature type="region of interest" description="Disordered" evidence="1">
    <location>
        <begin position="522"/>
        <end position="559"/>
    </location>
</feature>